<evidence type="ECO:0000313" key="2">
    <source>
        <dbReference type="Proteomes" id="UP000724672"/>
    </source>
</evidence>
<dbReference type="RefSeq" id="WP_203366346.1">
    <property type="nucleotide sequence ID" value="NZ_WSFT01000031.1"/>
</dbReference>
<proteinExistence type="predicted"/>
<dbReference type="AlphaFoldDB" id="A0A942UY22"/>
<comment type="caution">
    <text evidence="1">The sequence shown here is derived from an EMBL/GenBank/DDBJ whole genome shotgun (WGS) entry which is preliminary data.</text>
</comment>
<sequence length="74" mass="7846">MSNQNFNCPQLPGTVLRISIPPGAEINLLNLIELTSPGGICLIIRLPILGGTLGLDSIRNAIEEAGGSVEFQQF</sequence>
<dbReference type="Proteomes" id="UP000724672">
    <property type="component" value="Unassembled WGS sequence"/>
</dbReference>
<reference evidence="1" key="1">
    <citation type="submission" date="2019-12" db="EMBL/GenBank/DDBJ databases">
        <title>Clostridiaceae gen. nov. sp. nov., isolated from sediment in Xinjiang, China.</title>
        <authorList>
            <person name="Zhang R."/>
        </authorList>
    </citation>
    <scope>NUCLEOTIDE SEQUENCE</scope>
    <source>
        <strain evidence="1">D2Q-11</strain>
    </source>
</reference>
<organism evidence="1 2">
    <name type="scientific">Anaeromonas frigoriresistens</name>
    <dbReference type="NCBI Taxonomy" id="2683708"/>
    <lineage>
        <taxon>Bacteria</taxon>
        <taxon>Bacillati</taxon>
        <taxon>Bacillota</taxon>
        <taxon>Tissierellia</taxon>
        <taxon>Tissierellales</taxon>
        <taxon>Thermohalobacteraceae</taxon>
        <taxon>Anaeromonas</taxon>
    </lineage>
</organism>
<keyword evidence="2" id="KW-1185">Reference proteome</keyword>
<dbReference type="EMBL" id="WSFT01000031">
    <property type="protein sequence ID" value="MBS4538426.1"/>
    <property type="molecule type" value="Genomic_DNA"/>
</dbReference>
<gene>
    <name evidence="1" type="ORF">GOQ27_08110</name>
</gene>
<evidence type="ECO:0000313" key="1">
    <source>
        <dbReference type="EMBL" id="MBS4538426.1"/>
    </source>
</evidence>
<protein>
    <submittedName>
        <fullName evidence="1">Uncharacterized protein</fullName>
    </submittedName>
</protein>
<accession>A0A942UY22</accession>
<name>A0A942UY22_9FIRM</name>